<accession>A0AC61RKG9</accession>
<proteinExistence type="predicted"/>
<evidence type="ECO:0000313" key="2">
    <source>
        <dbReference type="Proteomes" id="UP000306319"/>
    </source>
</evidence>
<sequence>MRFRTAIIWNVVSQFGQSGITFLSTIILARLLTPADFGIIGIVTIFIAFSQMMVDSEMGGALLRKKEVSRTDYSTLFYYNLAVSFLLYGILYFSSPLLADFYDRPQLTDVVRVISLTIIIHAFRVVQRIMIFRDLKFKIYAVINVISGIISLAVAIWMAHKGYGYWSLVWQQIVLALCHVVFLEIYNRFIPSLTFSKESFRYQFSFGISLFGSDTVRTLANNISTNIIAKITTLQFTGYYTQVSRITNFCQSTCTSLMDQSIFPMLAKFEDVTKIRATYHKMLRLLILALVGVSAIFIIFSNQIISITLGEKWLAATGIFQVLSLTICPASIQVLCRNILKTLGTTKKILYLETIKSVIVIALLLAASLLGMNAVIWSLVISQTAACIIWLVSTENLLKSHLNRPIQDK</sequence>
<keyword evidence="2" id="KW-1185">Reference proteome</keyword>
<gene>
    <name evidence="1" type="ORF">E5331_09800</name>
</gene>
<comment type="caution">
    <text evidence="1">The sequence shown here is derived from an EMBL/GenBank/DDBJ whole genome shotgun (WGS) entry which is preliminary data.</text>
</comment>
<dbReference type="Proteomes" id="UP000306319">
    <property type="component" value="Unassembled WGS sequence"/>
</dbReference>
<dbReference type="EMBL" id="SRYB01000012">
    <property type="protein sequence ID" value="TGY78602.1"/>
    <property type="molecule type" value="Genomic_DNA"/>
</dbReference>
<organism evidence="1 2">
    <name type="scientific">Lepagella muris</name>
    <dbReference type="NCBI Taxonomy" id="3032870"/>
    <lineage>
        <taxon>Bacteria</taxon>
        <taxon>Pseudomonadati</taxon>
        <taxon>Bacteroidota</taxon>
        <taxon>Bacteroidia</taxon>
        <taxon>Bacteroidales</taxon>
        <taxon>Muribaculaceae</taxon>
        <taxon>Lepagella</taxon>
    </lineage>
</organism>
<reference evidence="1" key="1">
    <citation type="submission" date="2019-04" db="EMBL/GenBank/DDBJ databases">
        <title>Microbes associate with the intestines of laboratory mice.</title>
        <authorList>
            <person name="Navarre W."/>
            <person name="Wong E."/>
            <person name="Huang K."/>
            <person name="Tropini C."/>
            <person name="Ng K."/>
            <person name="Yu B."/>
        </authorList>
    </citation>
    <scope>NUCLEOTIDE SEQUENCE</scope>
    <source>
        <strain evidence="1">NM04_E33</strain>
    </source>
</reference>
<evidence type="ECO:0000313" key="1">
    <source>
        <dbReference type="EMBL" id="TGY78602.1"/>
    </source>
</evidence>
<protein>
    <submittedName>
        <fullName evidence="1">Lipopolysaccharide biosynthesis protein</fullName>
    </submittedName>
</protein>
<name>A0AC61RKG9_9BACT</name>